<evidence type="ECO:0000313" key="10">
    <source>
        <dbReference type="EMBL" id="SFU53290.1"/>
    </source>
</evidence>
<dbReference type="STRING" id="155865.SAMN05216515_11142"/>
<evidence type="ECO:0000256" key="4">
    <source>
        <dbReference type="ARBA" id="ARBA00022692"/>
    </source>
</evidence>
<dbReference type="AlphaFoldDB" id="A0A1I7GY27"/>
<dbReference type="Proteomes" id="UP000198817">
    <property type="component" value="Unassembled WGS sequence"/>
</dbReference>
<dbReference type="OrthoDB" id="1926678at2"/>
<evidence type="ECO:0000256" key="2">
    <source>
        <dbReference type="ARBA" id="ARBA00008114"/>
    </source>
</evidence>
<feature type="region of interest" description="Disordered" evidence="7">
    <location>
        <begin position="373"/>
        <end position="399"/>
    </location>
</feature>
<dbReference type="PANTHER" id="PTHR43840">
    <property type="entry name" value="MITOCHONDRIAL METAL TRANSPORTER 1-RELATED"/>
    <property type="match status" value="1"/>
</dbReference>
<evidence type="ECO:0000256" key="8">
    <source>
        <dbReference type="SAM" id="Phobius"/>
    </source>
</evidence>
<feature type="region of interest" description="Disordered" evidence="7">
    <location>
        <begin position="40"/>
        <end position="62"/>
    </location>
</feature>
<dbReference type="InterPro" id="IPR027469">
    <property type="entry name" value="Cation_efflux_TMD_sf"/>
</dbReference>
<feature type="compositionally biased region" description="Low complexity" evidence="7">
    <location>
        <begin position="373"/>
        <end position="384"/>
    </location>
</feature>
<dbReference type="GO" id="GO:0015093">
    <property type="term" value="F:ferrous iron transmembrane transporter activity"/>
    <property type="evidence" value="ECO:0007669"/>
    <property type="project" value="TreeGrafter"/>
</dbReference>
<evidence type="ECO:0000256" key="3">
    <source>
        <dbReference type="ARBA" id="ARBA00022448"/>
    </source>
</evidence>
<evidence type="ECO:0000259" key="9">
    <source>
        <dbReference type="Pfam" id="PF01545"/>
    </source>
</evidence>
<feature type="transmembrane region" description="Helical" evidence="8">
    <location>
        <begin position="225"/>
        <end position="245"/>
    </location>
</feature>
<feature type="domain" description="Cation efflux protein transmembrane" evidence="9">
    <location>
        <begin position="89"/>
        <end position="289"/>
    </location>
</feature>
<feature type="compositionally biased region" description="Basic and acidic residues" evidence="7">
    <location>
        <begin position="385"/>
        <end position="399"/>
    </location>
</feature>
<dbReference type="RefSeq" id="WP_090471065.1">
    <property type="nucleotide sequence ID" value="NZ_FOWF01000011.1"/>
</dbReference>
<evidence type="ECO:0000256" key="7">
    <source>
        <dbReference type="SAM" id="MobiDB-lite"/>
    </source>
</evidence>
<feature type="transmembrane region" description="Helical" evidence="8">
    <location>
        <begin position="86"/>
        <end position="107"/>
    </location>
</feature>
<proteinExistence type="inferred from homology"/>
<keyword evidence="5 8" id="KW-1133">Transmembrane helix</keyword>
<evidence type="ECO:0000313" key="11">
    <source>
        <dbReference type="Proteomes" id="UP000198817"/>
    </source>
</evidence>
<dbReference type="PANTHER" id="PTHR43840:SF15">
    <property type="entry name" value="MITOCHONDRIAL METAL TRANSPORTER 1-RELATED"/>
    <property type="match status" value="1"/>
</dbReference>
<keyword evidence="11" id="KW-1185">Reference proteome</keyword>
<dbReference type="InterPro" id="IPR002524">
    <property type="entry name" value="Cation_efflux"/>
</dbReference>
<comment type="similarity">
    <text evidence="2">Belongs to the cation diffusion facilitator (CDF) transporter (TC 2.A.4) family.</text>
</comment>
<accession>A0A1I7GY27</accession>
<gene>
    <name evidence="10" type="ORF">SAMN05216508_11010</name>
</gene>
<evidence type="ECO:0000256" key="1">
    <source>
        <dbReference type="ARBA" id="ARBA00004141"/>
    </source>
</evidence>
<dbReference type="GO" id="GO:0006882">
    <property type="term" value="P:intracellular zinc ion homeostasis"/>
    <property type="evidence" value="ECO:0007669"/>
    <property type="project" value="TreeGrafter"/>
</dbReference>
<feature type="transmembrane region" description="Helical" evidence="8">
    <location>
        <begin position="113"/>
        <end position="134"/>
    </location>
</feature>
<dbReference type="Pfam" id="PF01545">
    <property type="entry name" value="Cation_efflux"/>
    <property type="match status" value="1"/>
</dbReference>
<dbReference type="InterPro" id="IPR058533">
    <property type="entry name" value="Cation_efflux_TM"/>
</dbReference>
<dbReference type="InterPro" id="IPR050291">
    <property type="entry name" value="CDF_Transporter"/>
</dbReference>
<dbReference type="EMBL" id="FPBT01000010">
    <property type="protein sequence ID" value="SFU53290.1"/>
    <property type="molecule type" value="Genomic_DNA"/>
</dbReference>
<dbReference type="GO" id="GO:0015086">
    <property type="term" value="F:cadmium ion transmembrane transporter activity"/>
    <property type="evidence" value="ECO:0007669"/>
    <property type="project" value="TreeGrafter"/>
</dbReference>
<dbReference type="Gene3D" id="1.20.1510.10">
    <property type="entry name" value="Cation efflux protein transmembrane domain"/>
    <property type="match status" value="1"/>
</dbReference>
<dbReference type="NCBIfam" id="TIGR01297">
    <property type="entry name" value="CDF"/>
    <property type="match status" value="1"/>
</dbReference>
<dbReference type="GO" id="GO:0015341">
    <property type="term" value="F:zinc efflux antiporter activity"/>
    <property type="evidence" value="ECO:0007669"/>
    <property type="project" value="TreeGrafter"/>
</dbReference>
<organism evidence="10 11">
    <name type="scientific">Eubacterium pyruvativorans</name>
    <dbReference type="NCBI Taxonomy" id="155865"/>
    <lineage>
        <taxon>Bacteria</taxon>
        <taxon>Bacillati</taxon>
        <taxon>Bacillota</taxon>
        <taxon>Clostridia</taxon>
        <taxon>Eubacteriales</taxon>
        <taxon>Eubacteriaceae</taxon>
        <taxon>Eubacterium</taxon>
    </lineage>
</organism>
<protein>
    <submittedName>
        <fullName evidence="10">Cation diffusion facilitator family transporter</fullName>
    </submittedName>
</protein>
<feature type="transmembrane region" description="Helical" evidence="8">
    <location>
        <begin position="196"/>
        <end position="213"/>
    </location>
</feature>
<dbReference type="GO" id="GO:0005886">
    <property type="term" value="C:plasma membrane"/>
    <property type="evidence" value="ECO:0007669"/>
    <property type="project" value="TreeGrafter"/>
</dbReference>
<evidence type="ECO:0000256" key="5">
    <source>
        <dbReference type="ARBA" id="ARBA00022989"/>
    </source>
</evidence>
<keyword evidence="4 8" id="KW-0812">Transmembrane</keyword>
<sequence length="399" mass="44183">MKCSTDAKVSQHPPVSAGTPDAGFSPLSNESLAPEAEICNNRTRRPGAPDRPGAGGISGEITESGKAGSVISTATKISSQKYEKRVIRVSTTLGILVAIAEIIMYFVTHSQAILIDSIYDGMDVVILVLYQLLLPLLYKPVSEKNPYGYAQVESLFILVKGSVLIIVTLMVIYDNIRLILAGGSRLDTGLILDYEFGLTLFCLAGYLLMRYLGSRMNTPMIRVELITWKIDVFLSLGAFLGFGLAVPFRHFHVLEWTIPYIDAVISCVIAALMLPEPFRAFVKAVHELVLMAPSEEKINEIRSLARQVLRNYPYEVDFVDAVRTGRKLWIEFYVTTEGDIMDIRQLKQATMELKDLLSRHYEGVFVDLVPDVSPDTTQAAAPDAASDRKPDTFPGEEKN</sequence>
<feature type="transmembrane region" description="Helical" evidence="8">
    <location>
        <begin position="155"/>
        <end position="176"/>
    </location>
</feature>
<evidence type="ECO:0000256" key="6">
    <source>
        <dbReference type="ARBA" id="ARBA00023136"/>
    </source>
</evidence>
<comment type="subcellular location">
    <subcellularLocation>
        <location evidence="1">Membrane</location>
        <topology evidence="1">Multi-pass membrane protein</topology>
    </subcellularLocation>
</comment>
<keyword evidence="3" id="KW-0813">Transport</keyword>
<feature type="region of interest" description="Disordered" evidence="7">
    <location>
        <begin position="1"/>
        <end position="28"/>
    </location>
</feature>
<keyword evidence="6 8" id="KW-0472">Membrane</keyword>
<name>A0A1I7GY27_9FIRM</name>
<dbReference type="SUPFAM" id="SSF161111">
    <property type="entry name" value="Cation efflux protein transmembrane domain-like"/>
    <property type="match status" value="1"/>
</dbReference>
<feature type="transmembrane region" description="Helical" evidence="8">
    <location>
        <begin position="257"/>
        <end position="274"/>
    </location>
</feature>
<reference evidence="10 11" key="1">
    <citation type="submission" date="2016-10" db="EMBL/GenBank/DDBJ databases">
        <authorList>
            <person name="de Groot N.N."/>
        </authorList>
    </citation>
    <scope>NUCLEOTIDE SEQUENCE [LARGE SCALE GENOMIC DNA]</scope>
    <source>
        <strain evidence="10 11">KHGC13</strain>
    </source>
</reference>